<name>A0AAV1KCK2_9NEOP</name>
<evidence type="ECO:0008006" key="4">
    <source>
        <dbReference type="Google" id="ProtNLM"/>
    </source>
</evidence>
<sequence>MKIQALLLLEVASLLVCNCEHLIIGDSSNKDMVYHTAARFNAIPYKRRVENIFYSNPQQKKIKSILVYDNMHSDAIARVTAGGVGYTFVNIRLKSEKGRRVDYDIGIYA</sequence>
<dbReference type="InterPro" id="IPR031734">
    <property type="entry name" value="MBF2"/>
</dbReference>
<gene>
    <name evidence="2" type="ORF">PARMNEM_LOCUS1390</name>
</gene>
<dbReference type="AlphaFoldDB" id="A0AAV1KCK2"/>
<reference evidence="2 3" key="1">
    <citation type="submission" date="2023-11" db="EMBL/GenBank/DDBJ databases">
        <authorList>
            <person name="Hedman E."/>
            <person name="Englund M."/>
            <person name="Stromberg M."/>
            <person name="Nyberg Akerstrom W."/>
            <person name="Nylinder S."/>
            <person name="Jareborg N."/>
            <person name="Kallberg Y."/>
            <person name="Kronander E."/>
        </authorList>
    </citation>
    <scope>NUCLEOTIDE SEQUENCE [LARGE SCALE GENOMIC DNA]</scope>
</reference>
<dbReference type="Proteomes" id="UP001314205">
    <property type="component" value="Unassembled WGS sequence"/>
</dbReference>
<feature type="signal peptide" evidence="1">
    <location>
        <begin position="1"/>
        <end position="19"/>
    </location>
</feature>
<accession>A0AAV1KCK2</accession>
<organism evidence="2 3">
    <name type="scientific">Parnassius mnemosyne</name>
    <name type="common">clouded apollo</name>
    <dbReference type="NCBI Taxonomy" id="213953"/>
    <lineage>
        <taxon>Eukaryota</taxon>
        <taxon>Metazoa</taxon>
        <taxon>Ecdysozoa</taxon>
        <taxon>Arthropoda</taxon>
        <taxon>Hexapoda</taxon>
        <taxon>Insecta</taxon>
        <taxon>Pterygota</taxon>
        <taxon>Neoptera</taxon>
        <taxon>Endopterygota</taxon>
        <taxon>Lepidoptera</taxon>
        <taxon>Glossata</taxon>
        <taxon>Ditrysia</taxon>
        <taxon>Papilionoidea</taxon>
        <taxon>Papilionidae</taxon>
        <taxon>Parnassiinae</taxon>
        <taxon>Parnassini</taxon>
        <taxon>Parnassius</taxon>
        <taxon>Driopa</taxon>
    </lineage>
</organism>
<keyword evidence="1" id="KW-0732">Signal</keyword>
<evidence type="ECO:0000256" key="1">
    <source>
        <dbReference type="SAM" id="SignalP"/>
    </source>
</evidence>
<feature type="chain" id="PRO_5043561566" description="Salivary secreted peptide" evidence="1">
    <location>
        <begin position="20"/>
        <end position="109"/>
    </location>
</feature>
<keyword evidence="3" id="KW-1185">Reference proteome</keyword>
<evidence type="ECO:0000313" key="3">
    <source>
        <dbReference type="Proteomes" id="UP001314205"/>
    </source>
</evidence>
<protein>
    <recommendedName>
        <fullName evidence="4">Salivary secreted peptide</fullName>
    </recommendedName>
</protein>
<dbReference type="EMBL" id="CAVLGL010000002">
    <property type="protein sequence ID" value="CAK1579451.1"/>
    <property type="molecule type" value="Genomic_DNA"/>
</dbReference>
<evidence type="ECO:0000313" key="2">
    <source>
        <dbReference type="EMBL" id="CAK1579451.1"/>
    </source>
</evidence>
<proteinExistence type="predicted"/>
<comment type="caution">
    <text evidence="2">The sequence shown here is derived from an EMBL/GenBank/DDBJ whole genome shotgun (WGS) entry which is preliminary data.</text>
</comment>
<dbReference type="Pfam" id="PF15868">
    <property type="entry name" value="MBF2"/>
    <property type="match status" value="1"/>
</dbReference>